<dbReference type="EMBL" id="CM029044">
    <property type="protein sequence ID" value="KAG2603899.1"/>
    <property type="molecule type" value="Genomic_DNA"/>
</dbReference>
<evidence type="ECO:0000256" key="1">
    <source>
        <dbReference type="SAM" id="MobiDB-lite"/>
    </source>
</evidence>
<evidence type="ECO:0000313" key="3">
    <source>
        <dbReference type="Proteomes" id="UP000823388"/>
    </source>
</evidence>
<feature type="region of interest" description="Disordered" evidence="1">
    <location>
        <begin position="75"/>
        <end position="112"/>
    </location>
</feature>
<dbReference type="AlphaFoldDB" id="A0A8T0T6Q8"/>
<dbReference type="Proteomes" id="UP000823388">
    <property type="component" value="Chromosome 4N"/>
</dbReference>
<organism evidence="2 3">
    <name type="scientific">Panicum virgatum</name>
    <name type="common">Blackwell switchgrass</name>
    <dbReference type="NCBI Taxonomy" id="38727"/>
    <lineage>
        <taxon>Eukaryota</taxon>
        <taxon>Viridiplantae</taxon>
        <taxon>Streptophyta</taxon>
        <taxon>Embryophyta</taxon>
        <taxon>Tracheophyta</taxon>
        <taxon>Spermatophyta</taxon>
        <taxon>Magnoliopsida</taxon>
        <taxon>Liliopsida</taxon>
        <taxon>Poales</taxon>
        <taxon>Poaceae</taxon>
        <taxon>PACMAD clade</taxon>
        <taxon>Panicoideae</taxon>
        <taxon>Panicodae</taxon>
        <taxon>Paniceae</taxon>
        <taxon>Panicinae</taxon>
        <taxon>Panicum</taxon>
        <taxon>Panicum sect. Hiantes</taxon>
    </lineage>
</organism>
<accession>A0A8T0T6Q8</accession>
<reference evidence="2" key="1">
    <citation type="submission" date="2020-05" db="EMBL/GenBank/DDBJ databases">
        <title>WGS assembly of Panicum virgatum.</title>
        <authorList>
            <person name="Lovell J.T."/>
            <person name="Jenkins J."/>
            <person name="Shu S."/>
            <person name="Juenger T.E."/>
            <person name="Schmutz J."/>
        </authorList>
    </citation>
    <scope>NUCLEOTIDE SEQUENCE</scope>
    <source>
        <strain evidence="2">AP13</strain>
    </source>
</reference>
<sequence length="112" mass="11681">MGVCVAESTPLQPTSPGLLRPKPMQICWPPLPSLVLQPWGLPCLPSCPAAEPAPTVLLLRLPASRSLLLRLPTIGGYQPPDPAAAGPRSSGTGARPGSLVRQPHDGDGAWRP</sequence>
<proteinExistence type="predicted"/>
<comment type="caution">
    <text evidence="2">The sequence shown here is derived from an EMBL/GenBank/DDBJ whole genome shotgun (WGS) entry which is preliminary data.</text>
</comment>
<gene>
    <name evidence="2" type="ORF">PVAP13_4NG015253</name>
</gene>
<keyword evidence="3" id="KW-1185">Reference proteome</keyword>
<protein>
    <submittedName>
        <fullName evidence="2">Uncharacterized protein</fullName>
    </submittedName>
</protein>
<name>A0A8T0T6Q8_PANVG</name>
<evidence type="ECO:0000313" key="2">
    <source>
        <dbReference type="EMBL" id="KAG2603899.1"/>
    </source>
</evidence>
<feature type="compositionally biased region" description="Basic and acidic residues" evidence="1">
    <location>
        <begin position="102"/>
        <end position="112"/>
    </location>
</feature>